<dbReference type="RefSeq" id="WP_308448357.1">
    <property type="nucleotide sequence ID" value="NZ_JAJEQC010000001.1"/>
</dbReference>
<dbReference type="EMBL" id="JAJEQC010000001">
    <property type="protein sequence ID" value="MCC2135736.1"/>
    <property type="molecule type" value="Genomic_DNA"/>
</dbReference>
<dbReference type="Proteomes" id="UP001199424">
    <property type="component" value="Unassembled WGS sequence"/>
</dbReference>
<dbReference type="Pfam" id="PF04230">
    <property type="entry name" value="PS_pyruv_trans"/>
    <property type="match status" value="1"/>
</dbReference>
<feature type="domain" description="Polysaccharide pyruvyl transferase" evidence="1">
    <location>
        <begin position="69"/>
        <end position="320"/>
    </location>
</feature>
<gene>
    <name evidence="2" type="ORF">LKD31_01730</name>
</gene>
<sequence>MRYILHDHIGSANHGCEALVRTVSKLLGPGRTVLLSEAPEEDARYGVARPLVVQDVRPARSDVIRKSSPAFWSAYLRLKLLNDYTPLDVLPYRAALQTLTRDDILVSIGGDVYCYEDMQKRIRLHNLARHYAGGSILLGCSIEPKLLRSKALLRDLTAFDRITARETQTLHALQSAGLRNVSFCPDSAFLLEPRGAEIPEVFQPHNTVGINVSPLLLRRARNAKLILGNLIALIDTILRTTDSAVALIPHAVQNGNDDRDPLKELYAAFQGSGRVCLIKDQSASQLKSIIALCSSFIGARTHAVIAAYSSGVPTLALGYSVKAKGLAEDIFGVDTPYVLPIENIADETAVTRRWIRLRSHAPEITETLRAKTAAYEDALKAFRRTLQEGKDGKTARNAASAVL</sequence>
<reference evidence="2" key="1">
    <citation type="submission" date="2021-10" db="EMBL/GenBank/DDBJ databases">
        <title>Anaerobic single-cell dispensing facilitates the cultivation of human gut bacteria.</title>
        <authorList>
            <person name="Afrizal A."/>
        </authorList>
    </citation>
    <scope>NUCLEOTIDE SEQUENCE</scope>
    <source>
        <strain evidence="2">CLA-AA-H250</strain>
    </source>
</reference>
<organism evidence="2 3">
    <name type="scientific">Hominenteromicrobium mulieris</name>
    <dbReference type="NCBI Taxonomy" id="2885357"/>
    <lineage>
        <taxon>Bacteria</taxon>
        <taxon>Bacillati</taxon>
        <taxon>Bacillota</taxon>
        <taxon>Clostridia</taxon>
        <taxon>Eubacteriales</taxon>
        <taxon>Oscillospiraceae</taxon>
        <taxon>Hominenteromicrobium</taxon>
    </lineage>
</organism>
<dbReference type="AlphaFoldDB" id="A0AAE3DET8"/>
<evidence type="ECO:0000313" key="3">
    <source>
        <dbReference type="Proteomes" id="UP001199424"/>
    </source>
</evidence>
<comment type="caution">
    <text evidence="2">The sequence shown here is derived from an EMBL/GenBank/DDBJ whole genome shotgun (WGS) entry which is preliminary data.</text>
</comment>
<dbReference type="InterPro" id="IPR007345">
    <property type="entry name" value="Polysacch_pyruvyl_Trfase"/>
</dbReference>
<keyword evidence="2" id="KW-0808">Transferase</keyword>
<evidence type="ECO:0000313" key="2">
    <source>
        <dbReference type="EMBL" id="MCC2135736.1"/>
    </source>
</evidence>
<keyword evidence="3" id="KW-1185">Reference proteome</keyword>
<proteinExistence type="predicted"/>
<accession>A0AAE3DET8</accession>
<dbReference type="PANTHER" id="PTHR36836">
    <property type="entry name" value="COLANIC ACID BIOSYNTHESIS PROTEIN WCAK"/>
    <property type="match status" value="1"/>
</dbReference>
<dbReference type="GO" id="GO:0016740">
    <property type="term" value="F:transferase activity"/>
    <property type="evidence" value="ECO:0007669"/>
    <property type="project" value="UniProtKB-KW"/>
</dbReference>
<dbReference type="PANTHER" id="PTHR36836:SF1">
    <property type="entry name" value="COLANIC ACID BIOSYNTHESIS PROTEIN WCAK"/>
    <property type="match status" value="1"/>
</dbReference>
<protein>
    <submittedName>
        <fullName evidence="2">Polysaccharide pyruvyl transferase family protein</fullName>
    </submittedName>
</protein>
<name>A0AAE3DET8_9FIRM</name>
<evidence type="ECO:0000259" key="1">
    <source>
        <dbReference type="Pfam" id="PF04230"/>
    </source>
</evidence>